<keyword evidence="4" id="KW-0723">Serine/threonine-protein kinase</keyword>
<feature type="region of interest" description="Disordered" evidence="15">
    <location>
        <begin position="1153"/>
        <end position="1302"/>
    </location>
</feature>
<comment type="catalytic activity">
    <reaction evidence="13">
        <text>L-seryl-[protein] + ATP = O-phospho-L-seryl-[protein] + ADP + H(+)</text>
        <dbReference type="Rhea" id="RHEA:17989"/>
        <dbReference type="Rhea" id="RHEA-COMP:9863"/>
        <dbReference type="Rhea" id="RHEA-COMP:11604"/>
        <dbReference type="ChEBI" id="CHEBI:15378"/>
        <dbReference type="ChEBI" id="CHEBI:29999"/>
        <dbReference type="ChEBI" id="CHEBI:30616"/>
        <dbReference type="ChEBI" id="CHEBI:83421"/>
        <dbReference type="ChEBI" id="CHEBI:456216"/>
        <dbReference type="EC" id="2.7.11.1"/>
    </reaction>
</comment>
<evidence type="ECO:0000313" key="18">
    <source>
        <dbReference type="EMBL" id="GFO11107.1"/>
    </source>
</evidence>
<feature type="region of interest" description="Disordered" evidence="15">
    <location>
        <begin position="822"/>
        <end position="853"/>
    </location>
</feature>
<evidence type="ECO:0000256" key="14">
    <source>
        <dbReference type="PROSITE-ProRule" id="PRU10141"/>
    </source>
</evidence>
<keyword evidence="10 14" id="KW-0067">ATP-binding</keyword>
<dbReference type="SUPFAM" id="SSF56112">
    <property type="entry name" value="Protein kinase-like (PK-like)"/>
    <property type="match status" value="1"/>
</dbReference>
<keyword evidence="8 14" id="KW-0547">Nucleotide-binding</keyword>
<feature type="region of interest" description="Disordered" evidence="15">
    <location>
        <begin position="418"/>
        <end position="440"/>
    </location>
</feature>
<keyword evidence="11" id="KW-0460">Magnesium</keyword>
<evidence type="ECO:0000256" key="15">
    <source>
        <dbReference type="SAM" id="MobiDB-lite"/>
    </source>
</evidence>
<proteinExistence type="inferred from homology"/>
<dbReference type="InterPro" id="IPR008271">
    <property type="entry name" value="Ser/Thr_kinase_AS"/>
</dbReference>
<keyword evidence="6" id="KW-0808">Transferase</keyword>
<feature type="binding site" evidence="14">
    <location>
        <position position="51"/>
    </location>
    <ligand>
        <name>ATP</name>
        <dbReference type="ChEBI" id="CHEBI:30616"/>
    </ligand>
</feature>
<feature type="compositionally biased region" description="Low complexity" evidence="15">
    <location>
        <begin position="688"/>
        <end position="698"/>
    </location>
</feature>
<organism evidence="18 19">
    <name type="scientific">Plakobranchus ocellatus</name>
    <dbReference type="NCBI Taxonomy" id="259542"/>
    <lineage>
        <taxon>Eukaryota</taxon>
        <taxon>Metazoa</taxon>
        <taxon>Spiralia</taxon>
        <taxon>Lophotrochozoa</taxon>
        <taxon>Mollusca</taxon>
        <taxon>Gastropoda</taxon>
        <taxon>Heterobranchia</taxon>
        <taxon>Euthyneura</taxon>
        <taxon>Panpulmonata</taxon>
        <taxon>Sacoglossa</taxon>
        <taxon>Placobranchoidea</taxon>
        <taxon>Plakobranchidae</taxon>
        <taxon>Plakobranchus</taxon>
    </lineage>
</organism>
<protein>
    <recommendedName>
        <fullName evidence="3">non-specific serine/threonine protein kinase</fullName>
        <ecNumber evidence="3">2.7.11.1</ecNumber>
    </recommendedName>
</protein>
<dbReference type="GO" id="GO:0000226">
    <property type="term" value="P:microtubule cytoskeleton organization"/>
    <property type="evidence" value="ECO:0007669"/>
    <property type="project" value="TreeGrafter"/>
</dbReference>
<dbReference type="PROSITE" id="PS00107">
    <property type="entry name" value="PROTEIN_KINASE_ATP"/>
    <property type="match status" value="1"/>
</dbReference>
<dbReference type="InterPro" id="IPR015940">
    <property type="entry name" value="UBA"/>
</dbReference>
<dbReference type="PANTHER" id="PTHR24346:SF42">
    <property type="entry name" value="SERINE_THREONINE-PROTEIN KINASE SIK3"/>
    <property type="match status" value="1"/>
</dbReference>
<feature type="region of interest" description="Disordered" evidence="15">
    <location>
        <begin position="763"/>
        <end position="786"/>
    </location>
</feature>
<evidence type="ECO:0000256" key="10">
    <source>
        <dbReference type="ARBA" id="ARBA00022840"/>
    </source>
</evidence>
<evidence type="ECO:0000256" key="13">
    <source>
        <dbReference type="ARBA" id="ARBA00048679"/>
    </source>
</evidence>
<dbReference type="PANTHER" id="PTHR24346">
    <property type="entry name" value="MAP/MICROTUBULE AFFINITY-REGULATING KINASE"/>
    <property type="match status" value="1"/>
</dbReference>
<dbReference type="InterPro" id="IPR017441">
    <property type="entry name" value="Protein_kinase_ATP_BS"/>
</dbReference>
<dbReference type="InterPro" id="IPR000719">
    <property type="entry name" value="Prot_kinase_dom"/>
</dbReference>
<feature type="compositionally biased region" description="Low complexity" evidence="15">
    <location>
        <begin position="1288"/>
        <end position="1300"/>
    </location>
</feature>
<feature type="region of interest" description="Disordered" evidence="15">
    <location>
        <begin position="1012"/>
        <end position="1046"/>
    </location>
</feature>
<sequence>MATNRAGGKDKAGIGPVRVGYYEMERTIGKGNFAVVKLATHLATKTKVAIKIVDKTQLDEDNLKKIYREIEIIKLLRHPHIIRLYQVMQSERMLYLVTEYASGGEIFDHLLAHGRMNEKEARRKFRQIVSAVSYCHRRGIVHRDLKAENLLLDANLNIKIADFGFSNFFTPNLPLKTWCGSPPYAAPELFEGVEYDAPKVDVWSLGVVLYVLVCGALPFDGSSLQSLRNRVLAGKYRVPFYMTRDCENLISNMLVVDSEKRYSISQIVQHPWMRQGVDDGSTGGAGDASQDLSGSALNTTADLGEAESEDEECGVVPDSDLGQQILGHMTNLGLDKDAVIQSVESHSFDHHSAIYHLLADKLRKHPRAMSVCRAVPAPSPGTPLSAPITPLPVVTRTERRSSITTGKVERVEVPVEVHGSDTSLPRHAPASSSPSSLCSPCVPTPHLSALAAFRNHYAQLEDSSASDSDEEPSPEALARYLAMRRHTVGVGDPRHEVPEDLRVKLPPYYPLTPQHLPAASPFLVPPDIRLPQSIPMMPTGAQNPLMMANYLPLSADPNLLHPTMAFGHASSLLNRRASDGGANIHLFSHFQRQFYANSQPGSLEGLAHLPQSMSPTGIPLPTPSLHNVVTVEETEEQEPTPEGPAKFIVSNAVSNMPEELQQKLSLHHHHQQQQQQHSHHHHQHQQHSPHQQVSPQQSGRGRRATGLLSPVERGSHRDSFKDVTALHLPSERFSPVRRASDGSAISGKSQAYLENIYNQTVGQGGSGGGGGGLLASGSQHSSHSSLQQLHLECTQLQKQSGPVAADKQAELQQQHALHLLQQQTMQQSSAHSPSPSPAPSPPCPGSPVMRSHSPEDMQSAILYRQLQQLQLHQQMASPSPGAGPTSSSSSSTPSICVSSEAVPVSVGAFGQTSERSLPSFLTGGITSGVPLTAVLQASGGPGPPFGGITSGIPVQTRGITSGIPNLQVTPAESDVVQGLDLRKAGGIITGQPVAGGITSGLPVISATSSQVLHPTQASSSMSPRSSPVHFSSAPSLHSSSLAEQQRLELQPGSIPAESFTQMMQGLQASGSDTPPENFSRLLQSLQSPLSRGQPGAAVSPASSDLAGGGACFYDPSVMSPGVCYNAGSGVAQGFLPAGAPAPLVFQNLQMIREDSGDTPDTGPDEETNSLPEKEMDTEEDGSQYDHGSQPYREHQPLTPTSSSELEQYELGENQQVRKKRKSRKDNYVGNPQISITDAQGHVTDVITTDPSSMEERSDRGNVAYCGDMASSGGSSSVSSHQGTRLSSQQQQQQQQQEQQQRLYEEQHRLAMQHYHKMFLQQLFNPSWINTHLASIPGPKPSSSLYHGHSPASSFSPCPSSSSTVPDTSQSTSASGGLFSPRPAPYIPSASITLGTSHNTIGSSFRHHSRTSGSRLRRHMVGGVGHHHFHHTHHHHHHHHQKQGHHHHHHHHQQQQHRHSHHYHHHSDANCDLYTSVSSSPSLHQQRMSPFFSSTAQDDTYNPLGFMSLSSNRLSHSQNIPYLSSRAMSPTCFPLDSSASAASSTASMSRGDGGSAPSVPMMVTSDDERVGLLSNSSIKNRLQSAVTAGCHSSPASVGCSPVTSPVPVITPAPPSPTRPRSPIPVITSSPPSPTHSRQQSPSPSPSPPQPTSHRTSLSSNSSRPSSPSPSSSSFFPSLGPSPSSASPIYGDCQSLLTSPFPTPANTPRPSICLNAAAPDPGAPGEDLPMEQDKQEAQYEAARHTVNNVTIIPDSDNDTDAQPVLLEIRPRHPHRSVEDVLRAVKAALDSIGPQVDYQCSSDTRFHLNGGGGDLQMELEVTYGDSDGDGGVVQGPGLQVRKLSGDNLEYAKLCNHLMACVNN</sequence>
<evidence type="ECO:0000256" key="11">
    <source>
        <dbReference type="ARBA" id="ARBA00022842"/>
    </source>
</evidence>
<evidence type="ECO:0000256" key="2">
    <source>
        <dbReference type="ARBA" id="ARBA00006234"/>
    </source>
</evidence>
<keyword evidence="9 18" id="KW-0418">Kinase</keyword>
<dbReference type="GO" id="GO:0050321">
    <property type="term" value="F:tau-protein kinase activity"/>
    <property type="evidence" value="ECO:0007669"/>
    <property type="project" value="TreeGrafter"/>
</dbReference>
<dbReference type="InterPro" id="IPR034672">
    <property type="entry name" value="SIK"/>
</dbReference>
<evidence type="ECO:0000256" key="1">
    <source>
        <dbReference type="ARBA" id="ARBA00001946"/>
    </source>
</evidence>
<dbReference type="PROSITE" id="PS50030">
    <property type="entry name" value="UBA"/>
    <property type="match status" value="1"/>
</dbReference>
<feature type="compositionally biased region" description="Gly residues" evidence="15">
    <location>
        <begin position="763"/>
        <end position="774"/>
    </location>
</feature>
<gene>
    <name evidence="18" type="ORF">PoB_003761200</name>
</gene>
<evidence type="ECO:0000259" key="17">
    <source>
        <dbReference type="PROSITE" id="PS50030"/>
    </source>
</evidence>
<keyword evidence="7" id="KW-0479">Metal-binding</keyword>
<dbReference type="GO" id="GO:0005524">
    <property type="term" value="F:ATP binding"/>
    <property type="evidence" value="ECO:0007669"/>
    <property type="project" value="UniProtKB-UniRule"/>
</dbReference>
<dbReference type="GO" id="GO:0046872">
    <property type="term" value="F:metal ion binding"/>
    <property type="evidence" value="ECO:0007669"/>
    <property type="project" value="UniProtKB-KW"/>
</dbReference>
<feature type="compositionally biased region" description="Low complexity" evidence="15">
    <location>
        <begin position="1349"/>
        <end position="1372"/>
    </location>
</feature>
<feature type="compositionally biased region" description="Low complexity" evidence="15">
    <location>
        <begin position="775"/>
        <end position="786"/>
    </location>
</feature>
<dbReference type="PROSITE" id="PS00108">
    <property type="entry name" value="PROTEIN_KINASE_ST"/>
    <property type="match status" value="1"/>
</dbReference>
<dbReference type="InterPro" id="IPR057380">
    <property type="entry name" value="UBA_SIK1/2/3"/>
</dbReference>
<dbReference type="SMART" id="SM00220">
    <property type="entry name" value="S_TKc"/>
    <property type="match status" value="1"/>
</dbReference>
<evidence type="ECO:0000256" key="7">
    <source>
        <dbReference type="ARBA" id="ARBA00022723"/>
    </source>
</evidence>
<feature type="compositionally biased region" description="Basic residues" evidence="15">
    <location>
        <begin position="1425"/>
        <end position="1464"/>
    </location>
</feature>
<feature type="region of interest" description="Disordered" evidence="15">
    <location>
        <begin position="275"/>
        <end position="295"/>
    </location>
</feature>
<feature type="region of interest" description="Disordered" evidence="15">
    <location>
        <begin position="663"/>
        <end position="723"/>
    </location>
</feature>
<comment type="similarity">
    <text evidence="2">Belongs to the protein kinase superfamily. CAMK Ser/Thr protein kinase family. SNF1 subfamily.</text>
</comment>
<feature type="compositionally biased region" description="Low complexity" evidence="15">
    <location>
        <begin position="1622"/>
        <end position="1640"/>
    </location>
</feature>
<dbReference type="Pfam" id="PF23312">
    <property type="entry name" value="UBA_SIK3"/>
    <property type="match status" value="1"/>
</dbReference>
<feature type="region of interest" description="Disordered" evidence="15">
    <location>
        <begin position="871"/>
        <end position="895"/>
    </location>
</feature>
<feature type="compositionally biased region" description="Low complexity" evidence="15">
    <location>
        <begin position="1650"/>
        <end position="1686"/>
    </location>
</feature>
<dbReference type="EC" id="2.7.11.1" evidence="3"/>
<dbReference type="EMBL" id="BLXT01004219">
    <property type="protein sequence ID" value="GFO11107.1"/>
    <property type="molecule type" value="Genomic_DNA"/>
</dbReference>
<feature type="region of interest" description="Disordered" evidence="15">
    <location>
        <begin position="1606"/>
        <end position="1732"/>
    </location>
</feature>
<feature type="domain" description="UBA" evidence="17">
    <location>
        <begin position="308"/>
        <end position="360"/>
    </location>
</feature>
<feature type="compositionally biased region" description="Low complexity" evidence="15">
    <location>
        <begin position="423"/>
        <end position="440"/>
    </location>
</feature>
<comment type="cofactor">
    <cofactor evidence="1">
        <name>Mg(2+)</name>
        <dbReference type="ChEBI" id="CHEBI:18420"/>
    </cofactor>
</comment>
<dbReference type="GO" id="GO:0005737">
    <property type="term" value="C:cytoplasm"/>
    <property type="evidence" value="ECO:0007669"/>
    <property type="project" value="TreeGrafter"/>
</dbReference>
<feature type="region of interest" description="Disordered" evidence="15">
    <location>
        <begin position="1425"/>
        <end position="1465"/>
    </location>
</feature>
<feature type="compositionally biased region" description="Basic residues" evidence="15">
    <location>
        <begin position="665"/>
        <end position="687"/>
    </location>
</feature>
<reference evidence="18 19" key="1">
    <citation type="journal article" date="2021" name="Elife">
        <title>Chloroplast acquisition without the gene transfer in kleptoplastic sea slugs, Plakobranchus ocellatus.</title>
        <authorList>
            <person name="Maeda T."/>
            <person name="Takahashi S."/>
            <person name="Yoshida T."/>
            <person name="Shimamura S."/>
            <person name="Takaki Y."/>
            <person name="Nagai Y."/>
            <person name="Toyoda A."/>
            <person name="Suzuki Y."/>
            <person name="Arimoto A."/>
            <person name="Ishii H."/>
            <person name="Satoh N."/>
            <person name="Nishiyama T."/>
            <person name="Hasebe M."/>
            <person name="Maruyama T."/>
            <person name="Minagawa J."/>
            <person name="Obokata J."/>
            <person name="Shigenobu S."/>
        </authorList>
    </citation>
    <scope>NUCLEOTIDE SEQUENCE [LARGE SCALE GENOMIC DNA]</scope>
</reference>
<evidence type="ECO:0000256" key="5">
    <source>
        <dbReference type="ARBA" id="ARBA00022553"/>
    </source>
</evidence>
<evidence type="ECO:0000256" key="3">
    <source>
        <dbReference type="ARBA" id="ARBA00012513"/>
    </source>
</evidence>
<evidence type="ECO:0000256" key="9">
    <source>
        <dbReference type="ARBA" id="ARBA00022777"/>
    </source>
</evidence>
<evidence type="ECO:0000259" key="16">
    <source>
        <dbReference type="PROSITE" id="PS50011"/>
    </source>
</evidence>
<evidence type="ECO:0000313" key="19">
    <source>
        <dbReference type="Proteomes" id="UP000735302"/>
    </source>
</evidence>
<feature type="compositionally biased region" description="Pro residues" evidence="15">
    <location>
        <begin position="1607"/>
        <end position="1621"/>
    </location>
</feature>
<feature type="domain" description="Protein kinase" evidence="16">
    <location>
        <begin position="22"/>
        <end position="273"/>
    </location>
</feature>
<dbReference type="CDD" id="cd14071">
    <property type="entry name" value="STKc_SIK"/>
    <property type="match status" value="1"/>
</dbReference>
<dbReference type="PROSITE" id="PS50011">
    <property type="entry name" value="PROTEIN_KINASE_DOM"/>
    <property type="match status" value="1"/>
</dbReference>
<feature type="compositionally biased region" description="Pro residues" evidence="15">
    <location>
        <begin position="834"/>
        <end position="845"/>
    </location>
</feature>
<keyword evidence="19" id="KW-1185">Reference proteome</keyword>
<feature type="region of interest" description="Disordered" evidence="15">
    <location>
        <begin position="1339"/>
        <end position="1381"/>
    </location>
</feature>
<feature type="compositionally biased region" description="Low complexity" evidence="15">
    <location>
        <begin position="1536"/>
        <end position="1548"/>
    </location>
</feature>
<evidence type="ECO:0000256" key="6">
    <source>
        <dbReference type="ARBA" id="ARBA00022679"/>
    </source>
</evidence>
<comment type="caution">
    <text evidence="18">The sequence shown here is derived from an EMBL/GenBank/DDBJ whole genome shotgun (WGS) entry which is preliminary data.</text>
</comment>
<dbReference type="Pfam" id="PF00069">
    <property type="entry name" value="Pkinase"/>
    <property type="match status" value="1"/>
</dbReference>
<feature type="compositionally biased region" description="Low complexity" evidence="15">
    <location>
        <begin position="822"/>
        <end position="833"/>
    </location>
</feature>
<feature type="compositionally biased region" description="Low complexity" evidence="15">
    <location>
        <begin position="1714"/>
        <end position="1725"/>
    </location>
</feature>
<evidence type="ECO:0000256" key="8">
    <source>
        <dbReference type="ARBA" id="ARBA00022741"/>
    </source>
</evidence>
<evidence type="ECO:0000256" key="12">
    <source>
        <dbReference type="ARBA" id="ARBA00047899"/>
    </source>
</evidence>
<dbReference type="FunFam" id="3.30.200.20:FF:000003">
    <property type="entry name" value="Non-specific serine/threonine protein kinase"/>
    <property type="match status" value="1"/>
</dbReference>
<evidence type="ECO:0000256" key="4">
    <source>
        <dbReference type="ARBA" id="ARBA00022527"/>
    </source>
</evidence>
<dbReference type="InterPro" id="IPR011009">
    <property type="entry name" value="Kinase-like_dom_sf"/>
</dbReference>
<dbReference type="Proteomes" id="UP000735302">
    <property type="component" value="Unassembled WGS sequence"/>
</dbReference>
<feature type="compositionally biased region" description="Low complexity" evidence="15">
    <location>
        <begin position="1014"/>
        <end position="1042"/>
    </location>
</feature>
<feature type="region of interest" description="Disordered" evidence="15">
    <location>
        <begin position="1535"/>
        <end position="1561"/>
    </location>
</feature>
<feature type="compositionally biased region" description="Low complexity" evidence="15">
    <location>
        <begin position="1270"/>
        <end position="1279"/>
    </location>
</feature>
<feature type="compositionally biased region" description="Low complexity" evidence="15">
    <location>
        <begin position="871"/>
        <end position="894"/>
    </location>
</feature>
<name>A0AAV4AUX1_9GAST</name>
<dbReference type="GO" id="GO:0035556">
    <property type="term" value="P:intracellular signal transduction"/>
    <property type="evidence" value="ECO:0007669"/>
    <property type="project" value="TreeGrafter"/>
</dbReference>
<dbReference type="FunFam" id="1.10.510.10:FF:000156">
    <property type="entry name" value="Serine/threonine-protein kinase SIK3 homolog"/>
    <property type="match status" value="1"/>
</dbReference>
<accession>A0AAV4AUX1</accession>
<dbReference type="CDD" id="cd14338">
    <property type="entry name" value="UBA_SIK"/>
    <property type="match status" value="1"/>
</dbReference>
<keyword evidence="5" id="KW-0597">Phosphoprotein</keyword>
<dbReference type="Gene3D" id="1.10.510.10">
    <property type="entry name" value="Transferase(Phosphotransferase) domain 1"/>
    <property type="match status" value="1"/>
</dbReference>
<comment type="catalytic activity">
    <reaction evidence="12">
        <text>L-threonyl-[protein] + ATP = O-phospho-L-threonyl-[protein] + ADP + H(+)</text>
        <dbReference type="Rhea" id="RHEA:46608"/>
        <dbReference type="Rhea" id="RHEA-COMP:11060"/>
        <dbReference type="Rhea" id="RHEA-COMP:11605"/>
        <dbReference type="ChEBI" id="CHEBI:15378"/>
        <dbReference type="ChEBI" id="CHEBI:30013"/>
        <dbReference type="ChEBI" id="CHEBI:30616"/>
        <dbReference type="ChEBI" id="CHEBI:61977"/>
        <dbReference type="ChEBI" id="CHEBI:456216"/>
        <dbReference type="EC" id="2.7.11.1"/>
    </reaction>
</comment>